<comment type="subunit">
    <text evidence="4">EntB, EntD, EntE, and EntF form a multienzyme complex called enterobactin synthase.</text>
</comment>
<evidence type="ECO:0000313" key="13">
    <source>
        <dbReference type="EMBL" id="MFG6459721.1"/>
    </source>
</evidence>
<evidence type="ECO:0000259" key="12">
    <source>
        <dbReference type="Pfam" id="PF01648"/>
    </source>
</evidence>
<comment type="function">
    <text evidence="1">Involved in the biosynthesis of the siderophore enterobactin (enterochelin), which is a macrocyclic trimeric lactone of N-(2,3-dihydroxybenzoyl)-serine. The serine trilactone serves as a scaffolding for the three catechol functionalities that provide hexadentate coordination for the tightly ligated iron(2+) atoms. Plays an essential role in the assembly of the enterobactin by catalyzing the transfer of the 4'-phosphopantetheine (Ppant) moiety from coenzyme A to the apo-domains of both EntB (ArCP domain) and EntF (PCP domain) to yield their holo-forms which make them competent for the activation of 2,3-dihydroxybenzoate (DHB) and L-serine, respectively.</text>
</comment>
<organism evidence="13 14">
    <name type="scientific">Pelomonas nitida</name>
    <dbReference type="NCBI Taxonomy" id="3299027"/>
    <lineage>
        <taxon>Bacteria</taxon>
        <taxon>Pseudomonadati</taxon>
        <taxon>Pseudomonadota</taxon>
        <taxon>Betaproteobacteria</taxon>
        <taxon>Burkholderiales</taxon>
        <taxon>Sphaerotilaceae</taxon>
        <taxon>Roseateles</taxon>
    </lineage>
</organism>
<comment type="caution">
    <text evidence="13">The sequence shown here is derived from an EMBL/GenBank/DDBJ whole genome shotgun (WGS) entry which is preliminary data.</text>
</comment>
<comment type="similarity">
    <text evidence="3">Belongs to the P-Pant transferase superfamily. EntD family.</text>
</comment>
<dbReference type="GO" id="GO:0016740">
    <property type="term" value="F:transferase activity"/>
    <property type="evidence" value="ECO:0007669"/>
    <property type="project" value="UniProtKB-KW"/>
</dbReference>
<dbReference type="EMBL" id="JBIGIA010000028">
    <property type="protein sequence ID" value="MFG6459721.1"/>
    <property type="molecule type" value="Genomic_DNA"/>
</dbReference>
<proteinExistence type="inferred from homology"/>
<protein>
    <recommendedName>
        <fullName evidence="5">Enterobactin synthase component D</fullName>
    </recommendedName>
    <alternativeName>
        <fullName evidence="8">4'-phosphopantetheinyl transferase EntD</fullName>
    </alternativeName>
    <alternativeName>
        <fullName evidence="9">Enterochelin synthase D</fullName>
    </alternativeName>
</protein>
<evidence type="ECO:0000256" key="6">
    <source>
        <dbReference type="ARBA" id="ARBA00022679"/>
    </source>
</evidence>
<dbReference type="Gene3D" id="3.90.470.20">
    <property type="entry name" value="4'-phosphopantetheinyl transferase domain"/>
    <property type="match status" value="1"/>
</dbReference>
<dbReference type="SUPFAM" id="SSF56214">
    <property type="entry name" value="4'-phosphopantetheinyl transferase"/>
    <property type="match status" value="1"/>
</dbReference>
<dbReference type="PANTHER" id="PTHR38096:SF1">
    <property type="entry name" value="ENTEROBACTIN SYNTHASE COMPONENT D"/>
    <property type="match status" value="1"/>
</dbReference>
<keyword evidence="7" id="KW-0259">Enterobactin biosynthesis</keyword>
<dbReference type="PANTHER" id="PTHR38096">
    <property type="entry name" value="ENTEROBACTIN SYNTHASE COMPONENT D"/>
    <property type="match status" value="1"/>
</dbReference>
<keyword evidence="14" id="KW-1185">Reference proteome</keyword>
<evidence type="ECO:0000256" key="7">
    <source>
        <dbReference type="ARBA" id="ARBA00023191"/>
    </source>
</evidence>
<feature type="domain" description="4'-phosphopantetheinyl transferase" evidence="12">
    <location>
        <begin position="3"/>
        <end position="101"/>
    </location>
</feature>
<evidence type="ECO:0000256" key="9">
    <source>
        <dbReference type="ARBA" id="ARBA00031996"/>
    </source>
</evidence>
<evidence type="ECO:0000256" key="1">
    <source>
        <dbReference type="ARBA" id="ARBA00003937"/>
    </source>
</evidence>
<dbReference type="Pfam" id="PF01648">
    <property type="entry name" value="ACPS"/>
    <property type="match status" value="1"/>
</dbReference>
<dbReference type="InterPro" id="IPR037143">
    <property type="entry name" value="4-PPantetheinyl_Trfase_dom_sf"/>
</dbReference>
<evidence type="ECO:0000256" key="8">
    <source>
        <dbReference type="ARBA" id="ARBA00029894"/>
    </source>
</evidence>
<keyword evidence="6 13" id="KW-0808">Transferase</keyword>
<name>A0ABW7GCV4_9BURK</name>
<sequence length="114" mass="12354">MTSLGIDVEAVVQTAESHSALAYCFTPDELEILAATADGPILGFAAKEALFKAINPLTHVFFDFLDAKIVGIDNSSMHLELLVDVGPGHLRGSNYKACWRHFEGHVLVAVRLFA</sequence>
<evidence type="ECO:0000256" key="5">
    <source>
        <dbReference type="ARBA" id="ARBA00019087"/>
    </source>
</evidence>
<evidence type="ECO:0000256" key="4">
    <source>
        <dbReference type="ARBA" id="ARBA00011503"/>
    </source>
</evidence>
<evidence type="ECO:0000313" key="14">
    <source>
        <dbReference type="Proteomes" id="UP001606305"/>
    </source>
</evidence>
<evidence type="ECO:0000256" key="2">
    <source>
        <dbReference type="ARBA" id="ARBA00004993"/>
    </source>
</evidence>
<gene>
    <name evidence="13" type="ORF">ACG00X_23050</name>
</gene>
<evidence type="ECO:0000256" key="3">
    <source>
        <dbReference type="ARBA" id="ARBA00008342"/>
    </source>
</evidence>
<dbReference type="InterPro" id="IPR008278">
    <property type="entry name" value="4-PPantetheinyl_Trfase_dom"/>
</dbReference>
<dbReference type="InterPro" id="IPR003542">
    <property type="entry name" value="Enbac_synth_compD-like"/>
</dbReference>
<reference evidence="13 14" key="1">
    <citation type="submission" date="2024-09" db="EMBL/GenBank/DDBJ databases">
        <title>Novel species of the genus Pelomonas and Roseateles isolated from streams.</title>
        <authorList>
            <person name="Lu H."/>
        </authorList>
    </citation>
    <scope>NUCLEOTIDE SEQUENCE [LARGE SCALE GENOMIC DNA]</scope>
    <source>
        <strain evidence="13 14">BYS96W</strain>
    </source>
</reference>
<dbReference type="RefSeq" id="WP_394492020.1">
    <property type="nucleotide sequence ID" value="NZ_JBIGIA010000028.1"/>
</dbReference>
<comment type="catalytic activity">
    <reaction evidence="10">
        <text>apo-[aryl-carrier protein] + CoA = holo-[aryl-carrier protein] + adenosine 3',5'-bisphosphate + H(+)</text>
        <dbReference type="Rhea" id="RHEA:48404"/>
        <dbReference type="Rhea" id="RHEA-COMP:15903"/>
        <dbReference type="Rhea" id="RHEA-COMP:17557"/>
        <dbReference type="ChEBI" id="CHEBI:15378"/>
        <dbReference type="ChEBI" id="CHEBI:29999"/>
        <dbReference type="ChEBI" id="CHEBI:57287"/>
        <dbReference type="ChEBI" id="CHEBI:58343"/>
        <dbReference type="ChEBI" id="CHEBI:64479"/>
    </reaction>
</comment>
<accession>A0ABW7GCV4</accession>
<dbReference type="Proteomes" id="UP001606305">
    <property type="component" value="Unassembled WGS sequence"/>
</dbReference>
<comment type="catalytic activity">
    <reaction evidence="11">
        <text>apo-[peptidyl-carrier protein] + CoA = holo-[peptidyl-carrier protein] + adenosine 3',5'-bisphosphate + H(+)</text>
        <dbReference type="Rhea" id="RHEA:46228"/>
        <dbReference type="Rhea" id="RHEA-COMP:11479"/>
        <dbReference type="Rhea" id="RHEA-COMP:11480"/>
        <dbReference type="ChEBI" id="CHEBI:15378"/>
        <dbReference type="ChEBI" id="CHEBI:29999"/>
        <dbReference type="ChEBI" id="CHEBI:57287"/>
        <dbReference type="ChEBI" id="CHEBI:58343"/>
        <dbReference type="ChEBI" id="CHEBI:64479"/>
    </reaction>
</comment>
<evidence type="ECO:0000256" key="11">
    <source>
        <dbReference type="ARBA" id="ARBA00049191"/>
    </source>
</evidence>
<evidence type="ECO:0000256" key="10">
    <source>
        <dbReference type="ARBA" id="ARBA00049176"/>
    </source>
</evidence>
<comment type="pathway">
    <text evidence="2">Siderophore biosynthesis; enterobactin biosynthesis.</text>
</comment>